<evidence type="ECO:0000313" key="3">
    <source>
        <dbReference type="Proteomes" id="UP001499951"/>
    </source>
</evidence>
<dbReference type="EMBL" id="BAAADD010000001">
    <property type="protein sequence ID" value="GAA0560261.1"/>
    <property type="molecule type" value="Genomic_DNA"/>
</dbReference>
<gene>
    <name evidence="2" type="ORF">GCM10008942_05930</name>
</gene>
<dbReference type="Proteomes" id="UP001499951">
    <property type="component" value="Unassembled WGS sequence"/>
</dbReference>
<keyword evidence="3" id="KW-1185">Reference proteome</keyword>
<accession>A0ABP3P680</accession>
<sequence length="101" mass="10791">MAWKVLIIFSAVVLAVLEVSPAAHADKAQKPDAVEGKCNDKNGVYFPPKGGHSYGCLYPDGSGIVCGGSKKGCDSWPATRALNRRPLRAKELGMPEKPTHK</sequence>
<name>A0ABP3P680_9PROT</name>
<feature type="chain" id="PRO_5045119436" description="DUF3551 domain-containing protein" evidence="1">
    <location>
        <begin position="26"/>
        <end position="101"/>
    </location>
</feature>
<evidence type="ECO:0000256" key="1">
    <source>
        <dbReference type="SAM" id="SignalP"/>
    </source>
</evidence>
<evidence type="ECO:0008006" key="4">
    <source>
        <dbReference type="Google" id="ProtNLM"/>
    </source>
</evidence>
<organism evidence="2 3">
    <name type="scientific">Rhizomicrobium electricum</name>
    <dbReference type="NCBI Taxonomy" id="480070"/>
    <lineage>
        <taxon>Bacteria</taxon>
        <taxon>Pseudomonadati</taxon>
        <taxon>Pseudomonadota</taxon>
        <taxon>Alphaproteobacteria</taxon>
        <taxon>Micropepsales</taxon>
        <taxon>Micropepsaceae</taxon>
        <taxon>Rhizomicrobium</taxon>
    </lineage>
</organism>
<comment type="caution">
    <text evidence="2">The sequence shown here is derived from an EMBL/GenBank/DDBJ whole genome shotgun (WGS) entry which is preliminary data.</text>
</comment>
<evidence type="ECO:0000313" key="2">
    <source>
        <dbReference type="EMBL" id="GAA0560261.1"/>
    </source>
</evidence>
<feature type="signal peptide" evidence="1">
    <location>
        <begin position="1"/>
        <end position="25"/>
    </location>
</feature>
<keyword evidence="1" id="KW-0732">Signal</keyword>
<proteinExistence type="predicted"/>
<protein>
    <recommendedName>
        <fullName evidence="4">DUF3551 domain-containing protein</fullName>
    </recommendedName>
</protein>
<reference evidence="3" key="1">
    <citation type="journal article" date="2019" name="Int. J. Syst. Evol. Microbiol.">
        <title>The Global Catalogue of Microorganisms (GCM) 10K type strain sequencing project: providing services to taxonomists for standard genome sequencing and annotation.</title>
        <authorList>
            <consortium name="The Broad Institute Genomics Platform"/>
            <consortium name="The Broad Institute Genome Sequencing Center for Infectious Disease"/>
            <person name="Wu L."/>
            <person name="Ma J."/>
        </authorList>
    </citation>
    <scope>NUCLEOTIDE SEQUENCE [LARGE SCALE GENOMIC DNA]</scope>
    <source>
        <strain evidence="3">JCM 15089</strain>
    </source>
</reference>